<evidence type="ECO:0000259" key="17">
    <source>
        <dbReference type="PROSITE" id="PS50800"/>
    </source>
</evidence>
<dbReference type="GeneTree" id="ENSGT00940000178340"/>
<organism evidence="18 19">
    <name type="scientific">Pongo abelii</name>
    <name type="common">Sumatran orangutan</name>
    <name type="synonym">Pongo pygmaeus abelii</name>
    <dbReference type="NCBI Taxonomy" id="9601"/>
    <lineage>
        <taxon>Eukaryota</taxon>
        <taxon>Metazoa</taxon>
        <taxon>Chordata</taxon>
        <taxon>Craniata</taxon>
        <taxon>Vertebrata</taxon>
        <taxon>Euteleostomi</taxon>
        <taxon>Mammalia</taxon>
        <taxon>Eutheria</taxon>
        <taxon>Euarchontoglires</taxon>
        <taxon>Primates</taxon>
        <taxon>Haplorrhini</taxon>
        <taxon>Catarrhini</taxon>
        <taxon>Hominidae</taxon>
        <taxon>Pongo</taxon>
    </lineage>
</organism>
<dbReference type="Proteomes" id="UP000001595">
    <property type="component" value="Chromosome 7"/>
</dbReference>
<dbReference type="InterPro" id="IPR036361">
    <property type="entry name" value="SAP_dom_sf"/>
</dbReference>
<keyword evidence="3" id="KW-0597">Phosphoprotein</keyword>
<evidence type="ECO:0000256" key="14">
    <source>
        <dbReference type="ARBA" id="ARBA00062912"/>
    </source>
</evidence>
<dbReference type="Gene3D" id="1.10.720.30">
    <property type="entry name" value="SAP domain"/>
    <property type="match status" value="1"/>
</dbReference>
<dbReference type="PANTHER" id="PTHR46551">
    <property type="entry name" value="SAP DOMAIN-CONTAINING RIBONUCLEOPROTEIN"/>
    <property type="match status" value="1"/>
</dbReference>
<keyword evidence="6" id="KW-0694">RNA-binding</keyword>
<evidence type="ECO:0000256" key="5">
    <source>
        <dbReference type="ARBA" id="ARBA00022845"/>
    </source>
</evidence>
<dbReference type="FunFam" id="1.10.720.30:FF:000013">
    <property type="entry name" value="SAP domain-containing ribonucleoprotein"/>
    <property type="match status" value="1"/>
</dbReference>
<comment type="similarity">
    <text evidence="12">Belongs to the SAP domain-containing ribonucleoprotein family.</text>
</comment>
<evidence type="ECO:0000256" key="6">
    <source>
        <dbReference type="ARBA" id="ARBA00022884"/>
    </source>
</evidence>
<accession>A0A8I5T2Q8</accession>
<name>A0A8I5T2Q8_PONAB</name>
<protein>
    <recommendedName>
        <fullName evidence="15">SAP domain-containing ribonucleoprotein</fullName>
    </recommendedName>
    <alternativeName>
        <fullName evidence="16">Nuclear protein Hcc-1</fullName>
    </alternativeName>
</protein>
<evidence type="ECO:0000256" key="1">
    <source>
        <dbReference type="ARBA" id="ARBA00004324"/>
    </source>
</evidence>
<sequence length="86" mass="9702">MVTEMVELHQLKLAELKQECLACGLETKGIKQDLIHRLQTYLEEHKRKKKHSLSFPQSECAGIQWAPGTSCSDETRNSPAPAARLN</sequence>
<keyword evidence="11" id="KW-0539">Nucleus</keyword>
<comment type="function">
    <text evidence="13">Binds both single-stranded and double-stranded DNA with higher affinity for the single-stranded form. Specifically binds to scaffold/matrix attachment region DNA. Also binds single-stranded RNA. Enhances RNA unwinding activity of DDX39A. May participate in important transcriptional or translational control of cell growth, metabolism and carcinogenesis. Component of the TREX complex which is thought to couple mRNA transcription, processing and nuclear export, and specifically associates with spliced mRNA and not with unspliced pre-mRNA. The TREX complex is recruited to spliced mRNAs by a transcription-independent mechanism, binds to mRNA upstream of the exon-junction complex (EJC) and is recruited in a splicing- and cap-dependent manner to a region near the 5' end of the mRNA where it functions in mRNA export to the cytoplasm via the TAP/NXF1 pathway. Associates with DDX39B, which facilitates RNA binding of DDX39B and likely plays a role in mRNA export.</text>
</comment>
<evidence type="ECO:0000256" key="12">
    <source>
        <dbReference type="ARBA" id="ARBA00046328"/>
    </source>
</evidence>
<evidence type="ECO:0000256" key="8">
    <source>
        <dbReference type="ARBA" id="ARBA00023015"/>
    </source>
</evidence>
<reference evidence="18" key="2">
    <citation type="submission" date="2025-08" db="UniProtKB">
        <authorList>
            <consortium name="Ensembl"/>
        </authorList>
    </citation>
    <scope>IDENTIFICATION</scope>
</reference>
<keyword evidence="4" id="KW-0509">mRNA transport</keyword>
<reference evidence="18 19" key="1">
    <citation type="submission" date="2008-02" db="EMBL/GenBank/DDBJ databases">
        <title>A 6x draft sequence assembly of the Pongo pygmaeus abelii genome.</title>
        <authorList>
            <person name="Wilson R.K."/>
            <person name="Mardis E."/>
        </authorList>
    </citation>
    <scope>NUCLEOTIDE SEQUENCE [LARGE SCALE GENOMIC DNA]</scope>
</reference>
<keyword evidence="10" id="KW-0804">Transcription</keyword>
<evidence type="ECO:0000256" key="13">
    <source>
        <dbReference type="ARBA" id="ARBA00054093"/>
    </source>
</evidence>
<reference evidence="18" key="3">
    <citation type="submission" date="2025-09" db="UniProtKB">
        <authorList>
            <consortium name="Ensembl"/>
        </authorList>
    </citation>
    <scope>IDENTIFICATION</scope>
</reference>
<evidence type="ECO:0000256" key="3">
    <source>
        <dbReference type="ARBA" id="ARBA00022553"/>
    </source>
</evidence>
<comment type="subunit">
    <text evidence="14">Interacts with DDX39A. Interacts with FUS. Interacts (via the C-terminal domain) with DDX39B; the interaction is direct and facilitates RNA binding of DDX39B. Component of the transcription/export (TREX) complex at least composed of ALYREF/THOC4, DDX39B, SARNP/CIP29, CHTOP and the THO subcomplex; TREX seems to have dynamic structure involving ATP-dependent remodeling; in the complex interacts directly with DDX39B in a ATP-dependent manner which bridges it to ALYREF/THOC4.</text>
</comment>
<evidence type="ECO:0000256" key="16">
    <source>
        <dbReference type="ARBA" id="ARBA00078700"/>
    </source>
</evidence>
<feature type="domain" description="SAP" evidence="17">
    <location>
        <begin position="8"/>
        <end position="42"/>
    </location>
</feature>
<dbReference type="GO" id="GO:0006417">
    <property type="term" value="P:regulation of translation"/>
    <property type="evidence" value="ECO:0007669"/>
    <property type="project" value="UniProtKB-KW"/>
</dbReference>
<keyword evidence="8" id="KW-0805">Transcription regulation</keyword>
<evidence type="ECO:0000256" key="10">
    <source>
        <dbReference type="ARBA" id="ARBA00023163"/>
    </source>
</evidence>
<evidence type="ECO:0000256" key="9">
    <source>
        <dbReference type="ARBA" id="ARBA00023125"/>
    </source>
</evidence>
<dbReference type="GO" id="GO:0003677">
    <property type="term" value="F:DNA binding"/>
    <property type="evidence" value="ECO:0007669"/>
    <property type="project" value="UniProtKB-KW"/>
</dbReference>
<dbReference type="SMART" id="SM00513">
    <property type="entry name" value="SAP"/>
    <property type="match status" value="1"/>
</dbReference>
<evidence type="ECO:0000256" key="2">
    <source>
        <dbReference type="ARBA" id="ARBA00022448"/>
    </source>
</evidence>
<proteinExistence type="inferred from homology"/>
<keyword evidence="7" id="KW-0007">Acetylation</keyword>
<dbReference type="InterPro" id="IPR052240">
    <property type="entry name" value="SAP_domain_ribonucleoprotein"/>
</dbReference>
<dbReference type="GO" id="GO:0003723">
    <property type="term" value="F:RNA binding"/>
    <property type="evidence" value="ECO:0007669"/>
    <property type="project" value="UniProtKB-KW"/>
</dbReference>
<dbReference type="Ensembl" id="ENSPPYT00000034129.1">
    <property type="protein sequence ID" value="ENSPPYP00000025740.1"/>
    <property type="gene ID" value="ENSPPYG00000041797.1"/>
</dbReference>
<comment type="subcellular location">
    <subcellularLocation>
        <location evidence="1">Nucleus speckle</location>
    </subcellularLocation>
</comment>
<keyword evidence="9" id="KW-0238">DNA-binding</keyword>
<evidence type="ECO:0000313" key="18">
    <source>
        <dbReference type="Ensembl" id="ENSPPYP00000025740.1"/>
    </source>
</evidence>
<keyword evidence="5" id="KW-0810">Translation regulation</keyword>
<dbReference type="SUPFAM" id="SSF68906">
    <property type="entry name" value="SAP domain"/>
    <property type="match status" value="1"/>
</dbReference>
<keyword evidence="2" id="KW-0813">Transport</keyword>
<dbReference type="Pfam" id="PF02037">
    <property type="entry name" value="SAP"/>
    <property type="match status" value="1"/>
</dbReference>
<evidence type="ECO:0000256" key="4">
    <source>
        <dbReference type="ARBA" id="ARBA00022816"/>
    </source>
</evidence>
<dbReference type="InterPro" id="IPR003034">
    <property type="entry name" value="SAP_dom"/>
</dbReference>
<evidence type="ECO:0000256" key="7">
    <source>
        <dbReference type="ARBA" id="ARBA00022990"/>
    </source>
</evidence>
<dbReference type="GO" id="GO:0016607">
    <property type="term" value="C:nuclear speck"/>
    <property type="evidence" value="ECO:0007669"/>
    <property type="project" value="UniProtKB-SubCell"/>
</dbReference>
<dbReference type="PANTHER" id="PTHR46551:SF3">
    <property type="entry name" value="SAP DOMAIN-CONTAINING PROTEIN"/>
    <property type="match status" value="1"/>
</dbReference>
<dbReference type="GO" id="GO:0016973">
    <property type="term" value="P:poly(A)+ mRNA export from nucleus"/>
    <property type="evidence" value="ECO:0007669"/>
    <property type="project" value="TreeGrafter"/>
</dbReference>
<evidence type="ECO:0000256" key="15">
    <source>
        <dbReference type="ARBA" id="ARBA00070653"/>
    </source>
</evidence>
<evidence type="ECO:0000313" key="19">
    <source>
        <dbReference type="Proteomes" id="UP000001595"/>
    </source>
</evidence>
<dbReference type="PROSITE" id="PS50800">
    <property type="entry name" value="SAP"/>
    <property type="match status" value="1"/>
</dbReference>
<dbReference type="AlphaFoldDB" id="A0A8I5T2Q8"/>
<keyword evidence="19" id="KW-1185">Reference proteome</keyword>
<evidence type="ECO:0000256" key="11">
    <source>
        <dbReference type="ARBA" id="ARBA00023242"/>
    </source>
</evidence>